<evidence type="ECO:0000313" key="1">
    <source>
        <dbReference type="Proteomes" id="UP001515500"/>
    </source>
</evidence>
<gene>
    <name evidence="2" type="primary">LOC120274724</name>
</gene>
<dbReference type="Proteomes" id="UP001515500">
    <property type="component" value="Chromosome 13"/>
</dbReference>
<evidence type="ECO:0000313" key="2">
    <source>
        <dbReference type="RefSeq" id="XP_039137195.1"/>
    </source>
</evidence>
<protein>
    <submittedName>
        <fullName evidence="2">Plastid division protein PDV2-like</fullName>
    </submittedName>
</protein>
<dbReference type="GeneID" id="120274724"/>
<dbReference type="PANTHER" id="PTHR33600:SF3">
    <property type="entry name" value="PLASTID DIVISION PROTEIN PDV2"/>
    <property type="match status" value="1"/>
</dbReference>
<dbReference type="GO" id="GO:0010020">
    <property type="term" value="P:chloroplast fission"/>
    <property type="evidence" value="ECO:0007669"/>
    <property type="project" value="InterPro"/>
</dbReference>
<name>A0AB40CEM4_DIOCR</name>
<sequence length="274" mass="30583">MEAEEIGRVLGRSSDLRSKFNECIRSRKGGEEEEESIIGIRDAFESLDQQLNALQALRQQQIHEREATLAQIDSSCLALLNKLKEYRGEEELELIHEVSIFAGEIFEHHDDLLLPPCPRHLPDSMLDGIYASHLLCRSKLLQTGLAVGHTDDTKKSIDESEKRQSAQPLGSNGIGIGIGIVGFVTRSVIAIVGLVSILNLAGFKPCHNIWERTIKALQQFKFSAAVQRRRISMKCPPGKVLVIEDGKPRCMVKERVEIPFEVDLKTPNVTYGFG</sequence>
<accession>A0AB40CEM4</accession>
<dbReference type="InterPro" id="IPR038939">
    <property type="entry name" value="PDV1/PDV2"/>
</dbReference>
<dbReference type="RefSeq" id="XP_039137195.1">
    <property type="nucleotide sequence ID" value="XM_039281261.1"/>
</dbReference>
<dbReference type="AlphaFoldDB" id="A0AB40CEM4"/>
<proteinExistence type="predicted"/>
<organism evidence="1 2">
    <name type="scientific">Dioscorea cayennensis subsp. rotundata</name>
    <name type="common">White Guinea yam</name>
    <name type="synonym">Dioscorea rotundata</name>
    <dbReference type="NCBI Taxonomy" id="55577"/>
    <lineage>
        <taxon>Eukaryota</taxon>
        <taxon>Viridiplantae</taxon>
        <taxon>Streptophyta</taxon>
        <taxon>Embryophyta</taxon>
        <taxon>Tracheophyta</taxon>
        <taxon>Spermatophyta</taxon>
        <taxon>Magnoliopsida</taxon>
        <taxon>Liliopsida</taxon>
        <taxon>Dioscoreales</taxon>
        <taxon>Dioscoreaceae</taxon>
        <taxon>Dioscorea</taxon>
    </lineage>
</organism>
<reference evidence="2" key="1">
    <citation type="submission" date="2025-08" db="UniProtKB">
        <authorList>
            <consortium name="RefSeq"/>
        </authorList>
    </citation>
    <scope>IDENTIFICATION</scope>
</reference>
<dbReference type="PANTHER" id="PTHR33600">
    <property type="entry name" value="PLASTID DIVISION PROTEIN PDV2"/>
    <property type="match status" value="1"/>
</dbReference>
<keyword evidence="1" id="KW-1185">Reference proteome</keyword>